<gene>
    <name evidence="1" type="ORF">Rhe02_58610</name>
</gene>
<comment type="caution">
    <text evidence="1">The sequence shown here is derived from an EMBL/GenBank/DDBJ whole genome shotgun (WGS) entry which is preliminary data.</text>
</comment>
<organism evidence="1 2">
    <name type="scientific">Rhizocola hellebori</name>
    <dbReference type="NCBI Taxonomy" id="1392758"/>
    <lineage>
        <taxon>Bacteria</taxon>
        <taxon>Bacillati</taxon>
        <taxon>Actinomycetota</taxon>
        <taxon>Actinomycetes</taxon>
        <taxon>Micromonosporales</taxon>
        <taxon>Micromonosporaceae</taxon>
        <taxon>Rhizocola</taxon>
    </lineage>
</organism>
<dbReference type="Proteomes" id="UP000612899">
    <property type="component" value="Unassembled WGS sequence"/>
</dbReference>
<protein>
    <recommendedName>
        <fullName evidence="3">DUF1059 domain-containing protein</fullName>
    </recommendedName>
</protein>
<dbReference type="AlphaFoldDB" id="A0A8J3VHU8"/>
<reference evidence="1" key="1">
    <citation type="submission" date="2021-01" db="EMBL/GenBank/DDBJ databases">
        <title>Whole genome shotgun sequence of Rhizocola hellebori NBRC 109834.</title>
        <authorList>
            <person name="Komaki H."/>
            <person name="Tamura T."/>
        </authorList>
    </citation>
    <scope>NUCLEOTIDE SEQUENCE</scope>
    <source>
        <strain evidence="1">NBRC 109834</strain>
    </source>
</reference>
<dbReference type="Pfam" id="PF06348">
    <property type="entry name" value="DUF1059"/>
    <property type="match status" value="1"/>
</dbReference>
<evidence type="ECO:0000313" key="2">
    <source>
        <dbReference type="Proteomes" id="UP000612899"/>
    </source>
</evidence>
<dbReference type="EMBL" id="BONY01000040">
    <property type="protein sequence ID" value="GIH07794.1"/>
    <property type="molecule type" value="Genomic_DNA"/>
</dbReference>
<evidence type="ECO:0000313" key="1">
    <source>
        <dbReference type="EMBL" id="GIH07794.1"/>
    </source>
</evidence>
<accession>A0A8J3VHU8</accession>
<dbReference type="InterPro" id="IPR009409">
    <property type="entry name" value="DUF1059"/>
</dbReference>
<sequence>MYEFRCGSPVCKTHFTAPTEDALMGQVAEHVVVKHKIPAPTKSLVAFVKANCISQVQSTTKAG</sequence>
<proteinExistence type="predicted"/>
<name>A0A8J3VHU8_9ACTN</name>
<dbReference type="RefSeq" id="WP_203911566.1">
    <property type="nucleotide sequence ID" value="NZ_BONY01000040.1"/>
</dbReference>
<keyword evidence="2" id="KW-1185">Reference proteome</keyword>
<evidence type="ECO:0008006" key="3">
    <source>
        <dbReference type="Google" id="ProtNLM"/>
    </source>
</evidence>